<dbReference type="GO" id="GO:0005741">
    <property type="term" value="C:mitochondrial outer membrane"/>
    <property type="evidence" value="ECO:0007669"/>
    <property type="project" value="TreeGrafter"/>
</dbReference>
<dbReference type="STRING" id="1965070.A0A443QKL2"/>
<reference evidence="5 6" key="1">
    <citation type="journal article" date="2018" name="Gigascience">
        <title>Genomes of trombidid mites reveal novel predicted allergens and laterally-transferred genes associated with secondary metabolism.</title>
        <authorList>
            <person name="Dong X."/>
            <person name="Chaisiri K."/>
            <person name="Xia D."/>
            <person name="Armstrong S.D."/>
            <person name="Fang Y."/>
            <person name="Donnelly M.J."/>
            <person name="Kadowaki T."/>
            <person name="McGarry J.W."/>
            <person name="Darby A.C."/>
            <person name="Makepeace B.L."/>
        </authorList>
    </citation>
    <scope>NUCLEOTIDE SEQUENCE [LARGE SCALE GENOMIC DNA]</scope>
    <source>
        <strain evidence="5">UoL-WK</strain>
    </source>
</reference>
<dbReference type="GO" id="GO:0001836">
    <property type="term" value="P:release of cytochrome c from mitochondria"/>
    <property type="evidence" value="ECO:0007669"/>
    <property type="project" value="TreeGrafter"/>
</dbReference>
<sequence>MMSTKGSSHTPVDPLDTEYLVRDYFLEQLNRKGYLWCSHRAFTLDFAANESPNNLRVNENKRREMCASICSLSNDFLSCFGPKIVKMCERLSLPSPSSSNSTIDSIGYQLFKNVADELFREGINWDHILTLFVFSSELAFHNAASKGHPSMVDDIMGWLCRYLNENILQWIADQGGWETFILYANGIDEVDSAFFRSRRNSCMGKFLFVAGSLGLLGAIAVACLLFIAKKFS</sequence>
<proteinExistence type="inferred from homology"/>
<evidence type="ECO:0000256" key="1">
    <source>
        <dbReference type="ARBA" id="ARBA00009458"/>
    </source>
</evidence>
<dbReference type="AlphaFoldDB" id="A0A443QKL2"/>
<keyword evidence="3" id="KW-0472">Membrane</keyword>
<feature type="domain" description="Bcl-2 Bcl-2 homology region 1-3" evidence="4">
    <location>
        <begin position="77"/>
        <end position="177"/>
    </location>
</feature>
<comment type="caution">
    <text evidence="5">The sequence shown here is derived from an EMBL/GenBank/DDBJ whole genome shotgun (WGS) entry which is preliminary data.</text>
</comment>
<dbReference type="PRINTS" id="PR01862">
    <property type="entry name" value="BCL2FAMILY"/>
</dbReference>
<keyword evidence="2" id="KW-0053">Apoptosis</keyword>
<dbReference type="InterPro" id="IPR036834">
    <property type="entry name" value="Bcl-2-like_sf"/>
</dbReference>
<dbReference type="OrthoDB" id="6021377at2759"/>
<dbReference type="Proteomes" id="UP000285301">
    <property type="component" value="Unassembled WGS sequence"/>
</dbReference>
<dbReference type="PROSITE" id="PS50062">
    <property type="entry name" value="BCL2_FAMILY"/>
    <property type="match status" value="1"/>
</dbReference>
<evidence type="ECO:0000313" key="5">
    <source>
        <dbReference type="EMBL" id="RWS03558.1"/>
    </source>
</evidence>
<dbReference type="InterPro" id="IPR002475">
    <property type="entry name" value="Bcl2-like"/>
</dbReference>
<dbReference type="PANTHER" id="PTHR11256">
    <property type="entry name" value="BCL-2 RELATED"/>
    <property type="match status" value="1"/>
</dbReference>
<dbReference type="PANTHER" id="PTHR11256:SF50">
    <property type="entry name" value="APOPTOSIS REGULATOR CED-9"/>
    <property type="match status" value="1"/>
</dbReference>
<dbReference type="SUPFAM" id="SSF56854">
    <property type="entry name" value="Bcl-2 inhibitors of programmed cell death"/>
    <property type="match status" value="1"/>
</dbReference>
<dbReference type="GO" id="GO:0051400">
    <property type="term" value="F:BH domain binding"/>
    <property type="evidence" value="ECO:0007669"/>
    <property type="project" value="TreeGrafter"/>
</dbReference>
<protein>
    <submittedName>
        <fullName evidence="5">Apoptosis regulator Bcl-2-like protein</fullName>
    </submittedName>
</protein>
<dbReference type="InterPro" id="IPR020726">
    <property type="entry name" value="Bcl2_BH2_motif_CS"/>
</dbReference>
<dbReference type="PROSITE" id="PS01258">
    <property type="entry name" value="BH2"/>
    <property type="match status" value="1"/>
</dbReference>
<dbReference type="Pfam" id="PF00452">
    <property type="entry name" value="Bcl-2"/>
    <property type="match status" value="1"/>
</dbReference>
<accession>A0A443QKL2</accession>
<dbReference type="GO" id="GO:0042981">
    <property type="term" value="P:regulation of apoptotic process"/>
    <property type="evidence" value="ECO:0007669"/>
    <property type="project" value="InterPro"/>
</dbReference>
<dbReference type="GO" id="GO:0097192">
    <property type="term" value="P:extrinsic apoptotic signaling pathway in absence of ligand"/>
    <property type="evidence" value="ECO:0007669"/>
    <property type="project" value="TreeGrafter"/>
</dbReference>
<dbReference type="EMBL" id="NCKU01006376">
    <property type="protein sequence ID" value="RWS03558.1"/>
    <property type="molecule type" value="Genomic_DNA"/>
</dbReference>
<feature type="transmembrane region" description="Helical" evidence="3">
    <location>
        <begin position="206"/>
        <end position="228"/>
    </location>
</feature>
<dbReference type="GO" id="GO:0008630">
    <property type="term" value="P:intrinsic apoptotic signaling pathway in response to DNA damage"/>
    <property type="evidence" value="ECO:0007669"/>
    <property type="project" value="TreeGrafter"/>
</dbReference>
<dbReference type="InterPro" id="IPR026298">
    <property type="entry name" value="Bcl-2_fam"/>
</dbReference>
<keyword evidence="6" id="KW-1185">Reference proteome</keyword>
<dbReference type="CDD" id="cd06845">
    <property type="entry name" value="Bcl-2_like"/>
    <property type="match status" value="1"/>
</dbReference>
<keyword evidence="3" id="KW-1133">Transmembrane helix</keyword>
<evidence type="ECO:0000256" key="2">
    <source>
        <dbReference type="ARBA" id="ARBA00022703"/>
    </source>
</evidence>
<comment type="similarity">
    <text evidence="1">Belongs to the Bcl-2 family.</text>
</comment>
<keyword evidence="3" id="KW-0812">Transmembrane</keyword>
<evidence type="ECO:0000259" key="4">
    <source>
        <dbReference type="SMART" id="SM00337"/>
    </source>
</evidence>
<name>A0A443QKL2_9ACAR</name>
<gene>
    <name evidence="5" type="ORF">B4U79_16500</name>
</gene>
<evidence type="ECO:0000256" key="3">
    <source>
        <dbReference type="SAM" id="Phobius"/>
    </source>
</evidence>
<dbReference type="SMART" id="SM00337">
    <property type="entry name" value="BCL"/>
    <property type="match status" value="1"/>
</dbReference>
<organism evidence="5 6">
    <name type="scientific">Dinothrombium tinctorium</name>
    <dbReference type="NCBI Taxonomy" id="1965070"/>
    <lineage>
        <taxon>Eukaryota</taxon>
        <taxon>Metazoa</taxon>
        <taxon>Ecdysozoa</taxon>
        <taxon>Arthropoda</taxon>
        <taxon>Chelicerata</taxon>
        <taxon>Arachnida</taxon>
        <taxon>Acari</taxon>
        <taxon>Acariformes</taxon>
        <taxon>Trombidiformes</taxon>
        <taxon>Prostigmata</taxon>
        <taxon>Anystina</taxon>
        <taxon>Parasitengona</taxon>
        <taxon>Trombidioidea</taxon>
        <taxon>Trombidiidae</taxon>
        <taxon>Dinothrombium</taxon>
    </lineage>
</organism>
<evidence type="ECO:0000313" key="6">
    <source>
        <dbReference type="Proteomes" id="UP000285301"/>
    </source>
</evidence>
<dbReference type="InterPro" id="IPR046371">
    <property type="entry name" value="Bcl-2_BH1-3"/>
</dbReference>
<dbReference type="Gene3D" id="1.10.437.10">
    <property type="entry name" value="Blc2-like"/>
    <property type="match status" value="1"/>
</dbReference>